<dbReference type="EMBL" id="CP136894">
    <property type="protein sequence ID" value="WOL08906.1"/>
    <property type="molecule type" value="Genomic_DNA"/>
</dbReference>
<feature type="region of interest" description="Disordered" evidence="3">
    <location>
        <begin position="699"/>
        <end position="750"/>
    </location>
</feature>
<dbReference type="PANTHER" id="PTHR21245">
    <property type="entry name" value="HETEROGENEOUS NUCLEAR RIBONUCLEOPROTEIN"/>
    <property type="match status" value="1"/>
</dbReference>
<feature type="region of interest" description="Disordered" evidence="3">
    <location>
        <begin position="349"/>
        <end position="422"/>
    </location>
</feature>
<feature type="region of interest" description="Disordered" evidence="3">
    <location>
        <begin position="238"/>
        <end position="272"/>
    </location>
</feature>
<gene>
    <name evidence="5" type="ORF">Cni_G17659</name>
</gene>
<dbReference type="SUPFAM" id="SSF54928">
    <property type="entry name" value="RNA-binding domain, RBD"/>
    <property type="match status" value="2"/>
</dbReference>
<feature type="region of interest" description="Disordered" evidence="3">
    <location>
        <begin position="849"/>
        <end position="870"/>
    </location>
</feature>
<feature type="compositionally biased region" description="Polar residues" evidence="3">
    <location>
        <begin position="242"/>
        <end position="252"/>
    </location>
</feature>
<reference evidence="5 6" key="1">
    <citation type="submission" date="2023-10" db="EMBL/GenBank/DDBJ databases">
        <title>Chromosome-scale genome assembly provides insights into flower coloration mechanisms of Canna indica.</title>
        <authorList>
            <person name="Li C."/>
        </authorList>
    </citation>
    <scope>NUCLEOTIDE SEQUENCE [LARGE SCALE GENOMIC DNA]</scope>
    <source>
        <tissue evidence="5">Flower</tissue>
    </source>
</reference>
<feature type="region of interest" description="Disordered" evidence="3">
    <location>
        <begin position="210"/>
        <end position="229"/>
    </location>
</feature>
<feature type="domain" description="RRM" evidence="4">
    <location>
        <begin position="619"/>
        <end position="700"/>
    </location>
</feature>
<feature type="compositionally biased region" description="Basic and acidic residues" evidence="3">
    <location>
        <begin position="715"/>
        <end position="730"/>
    </location>
</feature>
<protein>
    <recommendedName>
        <fullName evidence="4">RRM domain-containing protein</fullName>
    </recommendedName>
</protein>
<keyword evidence="1 2" id="KW-0694">RNA-binding</keyword>
<feature type="compositionally biased region" description="Basic and acidic residues" evidence="3">
    <location>
        <begin position="738"/>
        <end position="750"/>
    </location>
</feature>
<sequence length="877" mass="94062">MPPKRRVVKTVRKTTNRSNCKTPVVDNSAEASSPNASISSSFSAVGKPPEVASPARYTTPVCPGSSLYAPASPAVSAAGNTPEVASSAPYTVPACPNSPPAGPAFSAGGNTSDLAASPPSAAPAWFNSSPPYAPESVRYPTKIFPPYRPVSPAYVASETPLSEEAEPAAAAPDAAQKATEAPASTAKAAVGPMRPKRRVVKTVRRIIPKSKSKTPIAAATENATNPTTPAAVAAETPELGTPQLSATASKTPLSELVKPSPEAAAPAPSETSAAAAVAAVEISVTDPSPAVGESQPAAAEPSGVAKKTTVRVRKVIKKKIIKRVIKVVPAMKKDLDLSQSPKVVADLEKPVTKSWPENPSADGVSGEAVQTGNVVALDEDAQRKQDKEARGEVAAATTTVDEGVADEKDAQREQDKEVGQEVAAMSTTVDEEAGMSERQKRRKTEIFIGGLGRDAKEEDLRNVFGKVGDIVEVRMMIDNQTGKNKGYAFLRYKEAAQAKKAISEFSKVEIRGKVCGAAALEGSDTIFLGNIDKKWNKEDVMKMLQDIGIEKIDTVTVMADPHSADTNRGFAFLELETNRDAHIAYRKIQKNIFALGRNIKVAWAEPLNDPDEEQMQKVKSVYVEGIPSSWHEPQLRDVFKKFGEIERLVHSRDIQSAKRKDFAFVNYTTREAALFCIESFDKELTEDVSEVNIKVSLAKPVQKNKPNKGSSKSTSMDKDKSKSTQREVKARASAFMSSRDHNSGGGDKKASTTNELLQVLREQAAWNQPQVGYIRGSTVQDYSHIAPGGKRAFSSMGEDPSYSDVRGYPHPRFDSSFSVPSSSYGAQQPGIPGSSLPYYLPSNTGYSGTRYGVPERPSSYQNHGVPPYGGNMYTRYR</sequence>
<dbReference type="Proteomes" id="UP001327560">
    <property type="component" value="Chromosome 5"/>
</dbReference>
<dbReference type="PROSITE" id="PS50102">
    <property type="entry name" value="RRM"/>
    <property type="match status" value="3"/>
</dbReference>
<dbReference type="GO" id="GO:0003723">
    <property type="term" value="F:RNA binding"/>
    <property type="evidence" value="ECO:0007669"/>
    <property type="project" value="UniProtKB-UniRule"/>
</dbReference>
<evidence type="ECO:0000256" key="2">
    <source>
        <dbReference type="PROSITE-ProRule" id="PRU00176"/>
    </source>
</evidence>
<feature type="compositionally biased region" description="Low complexity" evidence="3">
    <location>
        <begin position="167"/>
        <end position="189"/>
    </location>
</feature>
<name>A0AAQ3KN29_9LILI</name>
<feature type="compositionally biased region" description="Basic and acidic residues" evidence="3">
    <location>
        <begin position="405"/>
        <end position="419"/>
    </location>
</feature>
<proteinExistence type="predicted"/>
<dbReference type="InterPro" id="IPR000504">
    <property type="entry name" value="RRM_dom"/>
</dbReference>
<feature type="region of interest" description="Disordered" evidence="3">
    <location>
        <begin position="1"/>
        <end position="50"/>
    </location>
</feature>
<evidence type="ECO:0000256" key="1">
    <source>
        <dbReference type="ARBA" id="ARBA00022884"/>
    </source>
</evidence>
<dbReference type="AlphaFoldDB" id="A0AAQ3KN29"/>
<feature type="compositionally biased region" description="Low complexity" evidence="3">
    <location>
        <begin position="112"/>
        <end position="127"/>
    </location>
</feature>
<evidence type="ECO:0000259" key="4">
    <source>
        <dbReference type="PROSITE" id="PS50102"/>
    </source>
</evidence>
<feature type="region of interest" description="Disordered" evidence="3">
    <location>
        <begin position="157"/>
        <end position="202"/>
    </location>
</feature>
<dbReference type="Pfam" id="PF00076">
    <property type="entry name" value="RRM_1"/>
    <property type="match status" value="3"/>
</dbReference>
<evidence type="ECO:0000313" key="6">
    <source>
        <dbReference type="Proteomes" id="UP001327560"/>
    </source>
</evidence>
<feature type="domain" description="RRM" evidence="4">
    <location>
        <begin position="524"/>
        <end position="606"/>
    </location>
</feature>
<feature type="compositionally biased region" description="Basic residues" evidence="3">
    <location>
        <begin position="1"/>
        <end position="15"/>
    </location>
</feature>
<evidence type="ECO:0000256" key="3">
    <source>
        <dbReference type="SAM" id="MobiDB-lite"/>
    </source>
</evidence>
<feature type="domain" description="RRM" evidence="4">
    <location>
        <begin position="444"/>
        <end position="513"/>
    </location>
</feature>
<feature type="compositionally biased region" description="Basic and acidic residues" evidence="3">
    <location>
        <begin position="380"/>
        <end position="391"/>
    </location>
</feature>
<dbReference type="Gene3D" id="3.30.70.330">
    <property type="match status" value="3"/>
</dbReference>
<dbReference type="SMART" id="SM00360">
    <property type="entry name" value="RRM"/>
    <property type="match status" value="3"/>
</dbReference>
<feature type="region of interest" description="Disordered" evidence="3">
    <location>
        <begin position="72"/>
        <end position="127"/>
    </location>
</feature>
<organism evidence="5 6">
    <name type="scientific">Canna indica</name>
    <name type="common">Indian-shot</name>
    <dbReference type="NCBI Taxonomy" id="4628"/>
    <lineage>
        <taxon>Eukaryota</taxon>
        <taxon>Viridiplantae</taxon>
        <taxon>Streptophyta</taxon>
        <taxon>Embryophyta</taxon>
        <taxon>Tracheophyta</taxon>
        <taxon>Spermatophyta</taxon>
        <taxon>Magnoliopsida</taxon>
        <taxon>Liliopsida</taxon>
        <taxon>Zingiberales</taxon>
        <taxon>Cannaceae</taxon>
        <taxon>Canna</taxon>
    </lineage>
</organism>
<dbReference type="InterPro" id="IPR012677">
    <property type="entry name" value="Nucleotide-bd_a/b_plait_sf"/>
</dbReference>
<feature type="compositionally biased region" description="Low complexity" evidence="3">
    <location>
        <begin position="259"/>
        <end position="272"/>
    </location>
</feature>
<feature type="compositionally biased region" description="Low complexity" evidence="3">
    <location>
        <begin position="217"/>
        <end position="229"/>
    </location>
</feature>
<accession>A0AAQ3KN29</accession>
<feature type="compositionally biased region" description="Low complexity" evidence="3">
    <location>
        <begin position="28"/>
        <end position="44"/>
    </location>
</feature>
<feature type="region of interest" description="Disordered" evidence="3">
    <location>
        <begin position="286"/>
        <end position="307"/>
    </location>
</feature>
<evidence type="ECO:0000313" key="5">
    <source>
        <dbReference type="EMBL" id="WOL08906.1"/>
    </source>
</evidence>
<dbReference type="CDD" id="cd00590">
    <property type="entry name" value="RRM_SF"/>
    <property type="match status" value="1"/>
</dbReference>
<dbReference type="InterPro" id="IPR035979">
    <property type="entry name" value="RBD_domain_sf"/>
</dbReference>
<keyword evidence="6" id="KW-1185">Reference proteome</keyword>